<reference evidence="2" key="1">
    <citation type="journal article" date="2015" name="Nature">
        <title>Complex archaea that bridge the gap between prokaryotes and eukaryotes.</title>
        <authorList>
            <person name="Spang A."/>
            <person name="Saw J.H."/>
            <person name="Jorgensen S.L."/>
            <person name="Zaremba-Niedzwiedzka K."/>
            <person name="Martijn J."/>
            <person name="Lind A.E."/>
            <person name="van Eijk R."/>
            <person name="Schleper C."/>
            <person name="Guy L."/>
            <person name="Ettema T.J."/>
        </authorList>
    </citation>
    <scope>NUCLEOTIDE SEQUENCE</scope>
</reference>
<comment type="caution">
    <text evidence="2">The sequence shown here is derived from an EMBL/GenBank/DDBJ whole genome shotgun (WGS) entry which is preliminary data.</text>
</comment>
<name>A0A0F9J1F2_9ZZZZ</name>
<feature type="region of interest" description="Disordered" evidence="1">
    <location>
        <begin position="1"/>
        <end position="21"/>
    </location>
</feature>
<evidence type="ECO:0000313" key="2">
    <source>
        <dbReference type="EMBL" id="KKM63469.1"/>
    </source>
</evidence>
<sequence length="72" mass="7831">MIPEKRIGQAAGSRQGSMSGQCHELGTGYHEGATCITRGIRPPFRCPPCQAPKNLLAIVKAWRVKRGKKSRG</sequence>
<proteinExistence type="predicted"/>
<protein>
    <submittedName>
        <fullName evidence="2">Uncharacterized protein</fullName>
    </submittedName>
</protein>
<organism evidence="2">
    <name type="scientific">marine sediment metagenome</name>
    <dbReference type="NCBI Taxonomy" id="412755"/>
    <lineage>
        <taxon>unclassified sequences</taxon>
        <taxon>metagenomes</taxon>
        <taxon>ecological metagenomes</taxon>
    </lineage>
</organism>
<dbReference type="AlphaFoldDB" id="A0A0F9J1F2"/>
<dbReference type="EMBL" id="LAZR01011092">
    <property type="protein sequence ID" value="KKM63469.1"/>
    <property type="molecule type" value="Genomic_DNA"/>
</dbReference>
<accession>A0A0F9J1F2</accession>
<gene>
    <name evidence="2" type="ORF">LCGC14_1511110</name>
</gene>
<evidence type="ECO:0000256" key="1">
    <source>
        <dbReference type="SAM" id="MobiDB-lite"/>
    </source>
</evidence>